<sequence length="149" mass="16786">MADEKFIQFVANYEDWVSVKKLKVEPGMEPRTVMEFLASLGTGIDKKVEENLRKCVALDKLDAALKEEIKPGKTEADLAGVLAAVNGRKVSAVINEITELPKLQKNERGELFDFCKVYALRKAFKECKLMIDYSSIEIPGMKRVMKSKV</sequence>
<dbReference type="AlphaFoldDB" id="A0A7J4JMD7"/>
<evidence type="ECO:0000313" key="2">
    <source>
        <dbReference type="EMBL" id="HIH17067.1"/>
    </source>
</evidence>
<dbReference type="Proteomes" id="UP000564964">
    <property type="component" value="Unassembled WGS sequence"/>
</dbReference>
<name>A0A7J4JMD7_9ARCH</name>
<evidence type="ECO:0000313" key="4">
    <source>
        <dbReference type="Proteomes" id="UP000564964"/>
    </source>
</evidence>
<protein>
    <submittedName>
        <fullName evidence="2">DUF2666 family protein</fullName>
    </submittedName>
</protein>
<dbReference type="Pfam" id="PF10869">
    <property type="entry name" value="DUF2666"/>
    <property type="match status" value="1"/>
</dbReference>
<reference evidence="4" key="1">
    <citation type="journal article" date="2020" name="bioRxiv">
        <title>A rank-normalized archaeal taxonomy based on genome phylogeny resolves widespread incomplete and uneven classifications.</title>
        <authorList>
            <person name="Rinke C."/>
            <person name="Chuvochina M."/>
            <person name="Mussig A.J."/>
            <person name="Chaumeil P.-A."/>
            <person name="Waite D.W."/>
            <person name="Whitman W.B."/>
            <person name="Parks D.H."/>
            <person name="Hugenholtz P."/>
        </authorList>
    </citation>
    <scope>NUCLEOTIDE SEQUENCE [LARGE SCALE GENOMIC DNA]</scope>
</reference>
<dbReference type="InterPro" id="IPR022620">
    <property type="entry name" value="DUF2666"/>
</dbReference>
<proteinExistence type="predicted"/>
<evidence type="ECO:0000259" key="1">
    <source>
        <dbReference type="Pfam" id="PF10869"/>
    </source>
</evidence>
<dbReference type="EMBL" id="DUGH01000160">
    <property type="protein sequence ID" value="HIH17067.1"/>
    <property type="molecule type" value="Genomic_DNA"/>
</dbReference>
<organism evidence="2 4">
    <name type="scientific">Candidatus Iainarchaeum sp</name>
    <dbReference type="NCBI Taxonomy" id="3101447"/>
    <lineage>
        <taxon>Archaea</taxon>
        <taxon>Candidatus Iainarchaeota</taxon>
        <taxon>Candidatus Iainarchaeia</taxon>
        <taxon>Candidatus Iainarchaeales</taxon>
        <taxon>Candidatus Iainarchaeaceae</taxon>
        <taxon>Candidatus Iainarchaeum</taxon>
    </lineage>
</organism>
<reference evidence="3" key="3">
    <citation type="submission" date="2021-05" db="EMBL/GenBank/DDBJ databases">
        <title>Protein family content uncovers lineage relationships and bacterial pathway maintenance mechanisms in DPANN archaea.</title>
        <authorList>
            <person name="Castelle C.J."/>
            <person name="Meheust R."/>
            <person name="Jaffe A.L."/>
            <person name="Seitz K."/>
            <person name="Gong X."/>
            <person name="Baker B.J."/>
            <person name="Banfield J.F."/>
        </authorList>
    </citation>
    <scope>NUCLEOTIDE SEQUENCE</scope>
    <source>
        <strain evidence="3">RIFCSPLOWO2_01_FULL_58_19</strain>
    </source>
</reference>
<dbReference type="EMBL" id="JAGVWE010000004">
    <property type="protein sequence ID" value="MBS3063241.1"/>
    <property type="molecule type" value="Genomic_DNA"/>
</dbReference>
<comment type="caution">
    <text evidence="2">The sequence shown here is derived from an EMBL/GenBank/DDBJ whole genome shotgun (WGS) entry which is preliminary data.</text>
</comment>
<feature type="domain" description="DUF2666" evidence="1">
    <location>
        <begin position="5"/>
        <end position="105"/>
    </location>
</feature>
<dbReference type="Proteomes" id="UP000678237">
    <property type="component" value="Unassembled WGS sequence"/>
</dbReference>
<evidence type="ECO:0000313" key="3">
    <source>
        <dbReference type="EMBL" id="MBS3063241.1"/>
    </source>
</evidence>
<accession>A0A7J4JMD7</accession>
<gene>
    <name evidence="2" type="ORF">HA252_06700</name>
    <name evidence="3" type="ORF">J4203_05175</name>
</gene>
<reference evidence="3" key="2">
    <citation type="submission" date="2021-03" db="EMBL/GenBank/DDBJ databases">
        <authorList>
            <person name="Jaffe A."/>
        </authorList>
    </citation>
    <scope>NUCLEOTIDE SEQUENCE</scope>
    <source>
        <strain evidence="3">RIFCSPLOWO2_01_FULL_58_19</strain>
    </source>
</reference>